<feature type="compositionally biased region" description="Low complexity" evidence="1">
    <location>
        <begin position="186"/>
        <end position="199"/>
    </location>
</feature>
<evidence type="ECO:0000256" key="2">
    <source>
        <dbReference type="SAM" id="SignalP"/>
    </source>
</evidence>
<keyword evidence="4" id="KW-1185">Reference proteome</keyword>
<feature type="region of interest" description="Disordered" evidence="1">
    <location>
        <begin position="182"/>
        <end position="211"/>
    </location>
</feature>
<protein>
    <submittedName>
        <fullName evidence="3">Uncharacterized protein</fullName>
    </submittedName>
</protein>
<evidence type="ECO:0000256" key="1">
    <source>
        <dbReference type="SAM" id="MobiDB-lite"/>
    </source>
</evidence>
<feature type="compositionally biased region" description="Basic and acidic residues" evidence="1">
    <location>
        <begin position="328"/>
        <end position="337"/>
    </location>
</feature>
<name>A0A0D0BAM7_9AGAR</name>
<organism evidence="3 4">
    <name type="scientific">Collybiopsis luxurians FD-317 M1</name>
    <dbReference type="NCBI Taxonomy" id="944289"/>
    <lineage>
        <taxon>Eukaryota</taxon>
        <taxon>Fungi</taxon>
        <taxon>Dikarya</taxon>
        <taxon>Basidiomycota</taxon>
        <taxon>Agaricomycotina</taxon>
        <taxon>Agaricomycetes</taxon>
        <taxon>Agaricomycetidae</taxon>
        <taxon>Agaricales</taxon>
        <taxon>Marasmiineae</taxon>
        <taxon>Omphalotaceae</taxon>
        <taxon>Collybiopsis</taxon>
        <taxon>Collybiopsis luxurians</taxon>
    </lineage>
</organism>
<reference evidence="3 4" key="1">
    <citation type="submission" date="2014-04" db="EMBL/GenBank/DDBJ databases">
        <title>Evolutionary Origins and Diversification of the Mycorrhizal Mutualists.</title>
        <authorList>
            <consortium name="DOE Joint Genome Institute"/>
            <consortium name="Mycorrhizal Genomics Consortium"/>
            <person name="Kohler A."/>
            <person name="Kuo A."/>
            <person name="Nagy L.G."/>
            <person name="Floudas D."/>
            <person name="Copeland A."/>
            <person name="Barry K.W."/>
            <person name="Cichocki N."/>
            <person name="Veneault-Fourrey C."/>
            <person name="LaButti K."/>
            <person name="Lindquist E.A."/>
            <person name="Lipzen A."/>
            <person name="Lundell T."/>
            <person name="Morin E."/>
            <person name="Murat C."/>
            <person name="Riley R."/>
            <person name="Ohm R."/>
            <person name="Sun H."/>
            <person name="Tunlid A."/>
            <person name="Henrissat B."/>
            <person name="Grigoriev I.V."/>
            <person name="Hibbett D.S."/>
            <person name="Martin F."/>
        </authorList>
    </citation>
    <scope>NUCLEOTIDE SEQUENCE [LARGE SCALE GENOMIC DNA]</scope>
    <source>
        <strain evidence="3 4">FD-317 M1</strain>
    </source>
</reference>
<evidence type="ECO:0000313" key="4">
    <source>
        <dbReference type="Proteomes" id="UP000053593"/>
    </source>
</evidence>
<feature type="chain" id="PRO_5012158505" evidence="2">
    <location>
        <begin position="16"/>
        <end position="337"/>
    </location>
</feature>
<dbReference type="OrthoDB" id="2962003at2759"/>
<feature type="signal peptide" evidence="2">
    <location>
        <begin position="1"/>
        <end position="15"/>
    </location>
</feature>
<evidence type="ECO:0000313" key="3">
    <source>
        <dbReference type="EMBL" id="KIK51351.1"/>
    </source>
</evidence>
<dbReference type="AlphaFoldDB" id="A0A0D0BAM7"/>
<gene>
    <name evidence="3" type="ORF">GYMLUDRAFT_64877</name>
</gene>
<accession>A0A0D0BAM7</accession>
<feature type="compositionally biased region" description="Gly residues" evidence="1">
    <location>
        <begin position="277"/>
        <end position="287"/>
    </location>
</feature>
<proteinExistence type="predicted"/>
<feature type="compositionally biased region" description="Polar residues" evidence="1">
    <location>
        <begin position="296"/>
        <end position="306"/>
    </location>
</feature>
<keyword evidence="2" id="KW-0732">Signal</keyword>
<dbReference type="EMBL" id="KN834865">
    <property type="protein sequence ID" value="KIK51351.1"/>
    <property type="molecule type" value="Genomic_DNA"/>
</dbReference>
<dbReference type="Proteomes" id="UP000053593">
    <property type="component" value="Unassembled WGS sequence"/>
</dbReference>
<feature type="region of interest" description="Disordered" evidence="1">
    <location>
        <begin position="238"/>
        <end position="337"/>
    </location>
</feature>
<dbReference type="HOGENOM" id="CLU_065843_0_0_1"/>
<sequence>MQLLLLVGLYILSLLKTPPKMLRMNTEFMADITASYHAFAQAITLWQFNGGHNFEAVYTAPLEPLGTANSLSITYLYQAYNYGLIVNASNESTSTITALIPTPRTIVASASGWVELFGPSGSPTSILGCSLINSDNGNCFYGPPTSIVAQSTAKPFAEVVAVNAPVLTTTVIAGQLTPASSNLLPSSTAQSTDSSATLAQESGSRKHSPAGAIAGGVIGGCAGLSAVALGGDDDGSEHPYGLITPMPAPIKPSPRFIPMIPSSKQNRTNGLRAVDHGTGGSSTGNRGGSNSDSRTTAQTHNLSLTEISDRLRRLEVVSNSPSSPPPTYHEERADHDA</sequence>